<dbReference type="Proteomes" id="UP000611640">
    <property type="component" value="Chromosome"/>
</dbReference>
<comment type="similarity">
    <text evidence="1">Belongs to the short-chain dehydrogenases/reductases (SDR) family.</text>
</comment>
<dbReference type="PRINTS" id="PR00081">
    <property type="entry name" value="GDHRDH"/>
</dbReference>
<dbReference type="Pfam" id="PF13561">
    <property type="entry name" value="adh_short_C2"/>
    <property type="match status" value="1"/>
</dbReference>
<feature type="region of interest" description="Disordered" evidence="2">
    <location>
        <begin position="180"/>
        <end position="204"/>
    </location>
</feature>
<accession>A0A7R7DT42</accession>
<protein>
    <submittedName>
        <fullName evidence="3">3-oxoacyl-ACP reductase</fullName>
    </submittedName>
</protein>
<dbReference type="InterPro" id="IPR036291">
    <property type="entry name" value="NAD(P)-bd_dom_sf"/>
</dbReference>
<evidence type="ECO:0000256" key="2">
    <source>
        <dbReference type="SAM" id="MobiDB-lite"/>
    </source>
</evidence>
<dbReference type="RefSeq" id="WP_203963507.1">
    <property type="nucleotide sequence ID" value="NZ_AP023355.1"/>
</dbReference>
<dbReference type="AlphaFoldDB" id="A0A7R7DT42"/>
<reference evidence="3 4" key="1">
    <citation type="submission" date="2020-08" db="EMBL/GenBank/DDBJ databases">
        <title>Whole genome shotgun sequence of Actinocatenispora thailandica NBRC 105041.</title>
        <authorList>
            <person name="Komaki H."/>
            <person name="Tamura T."/>
        </authorList>
    </citation>
    <scope>NUCLEOTIDE SEQUENCE [LARGE SCALE GENOMIC DNA]</scope>
    <source>
        <strain evidence="3 4">NBRC 105041</strain>
    </source>
</reference>
<proteinExistence type="inferred from homology"/>
<gene>
    <name evidence="3" type="ORF">Athai_47730</name>
</gene>
<dbReference type="InterPro" id="IPR002347">
    <property type="entry name" value="SDR_fam"/>
</dbReference>
<dbReference type="KEGG" id="atl:Athai_47730"/>
<evidence type="ECO:0000256" key="1">
    <source>
        <dbReference type="ARBA" id="ARBA00006484"/>
    </source>
</evidence>
<dbReference type="PRINTS" id="PR00080">
    <property type="entry name" value="SDRFAMILY"/>
</dbReference>
<dbReference type="Gene3D" id="3.40.50.720">
    <property type="entry name" value="NAD(P)-binding Rossmann-like Domain"/>
    <property type="match status" value="1"/>
</dbReference>
<name>A0A7R7DT42_9ACTN</name>
<dbReference type="GO" id="GO:0030497">
    <property type="term" value="P:fatty acid elongation"/>
    <property type="evidence" value="ECO:0007669"/>
    <property type="project" value="TreeGrafter"/>
</dbReference>
<dbReference type="CDD" id="cd05233">
    <property type="entry name" value="SDR_c"/>
    <property type="match status" value="1"/>
</dbReference>
<dbReference type="PANTHER" id="PTHR42760:SF135">
    <property type="entry name" value="BLL7886 PROTEIN"/>
    <property type="match status" value="1"/>
</dbReference>
<keyword evidence="4" id="KW-1185">Reference proteome</keyword>
<dbReference type="PANTHER" id="PTHR42760">
    <property type="entry name" value="SHORT-CHAIN DEHYDROGENASES/REDUCTASES FAMILY MEMBER"/>
    <property type="match status" value="1"/>
</dbReference>
<evidence type="ECO:0000313" key="3">
    <source>
        <dbReference type="EMBL" id="BCJ37270.1"/>
    </source>
</evidence>
<dbReference type="GO" id="GO:0016616">
    <property type="term" value="F:oxidoreductase activity, acting on the CH-OH group of donors, NAD or NADP as acceptor"/>
    <property type="evidence" value="ECO:0007669"/>
    <property type="project" value="TreeGrafter"/>
</dbReference>
<dbReference type="SUPFAM" id="SSF51735">
    <property type="entry name" value="NAD(P)-binding Rossmann-fold domains"/>
    <property type="match status" value="1"/>
</dbReference>
<dbReference type="EMBL" id="AP023355">
    <property type="protein sequence ID" value="BCJ37270.1"/>
    <property type="molecule type" value="Genomic_DNA"/>
</dbReference>
<sequence length="239" mass="24443">MSEPDRKVAIVTGGSRGIGAGIVAGYRAQGWAVVANARTITPSDDPALLPVAGDISDPATADRIVTQALDRFGRIDTLVNNAGVFVAKPFIEYTADDYALAAGVNLAGAFWLTQRVVAPMLDRHGGHIVNIAATIAEVADSHAPAALAALTKGGLAALTRSLAIEYAGRGIRVNAVSPGMIQTSTRPPQSRPDGTGEQLPPIGHPGRVGDVVGGVLFLEASPHVTGEILHIDGGTSAGH</sequence>
<organism evidence="3 4">
    <name type="scientific">Actinocatenispora thailandica</name>
    <dbReference type="NCBI Taxonomy" id="227318"/>
    <lineage>
        <taxon>Bacteria</taxon>
        <taxon>Bacillati</taxon>
        <taxon>Actinomycetota</taxon>
        <taxon>Actinomycetes</taxon>
        <taxon>Micromonosporales</taxon>
        <taxon>Micromonosporaceae</taxon>
        <taxon>Actinocatenispora</taxon>
    </lineage>
</organism>
<evidence type="ECO:0000313" key="4">
    <source>
        <dbReference type="Proteomes" id="UP000611640"/>
    </source>
</evidence>